<dbReference type="Gene3D" id="1.25.40.20">
    <property type="entry name" value="Ankyrin repeat-containing domain"/>
    <property type="match status" value="3"/>
</dbReference>
<dbReference type="Pfam" id="PF06985">
    <property type="entry name" value="HET"/>
    <property type="match status" value="1"/>
</dbReference>
<gene>
    <name evidence="3" type="ORF">MAPG_01850</name>
</gene>
<dbReference type="eggNOG" id="KOG0504">
    <property type="taxonomic scope" value="Eukaryota"/>
</dbReference>
<dbReference type="PANTHER" id="PTHR24148:SF78">
    <property type="entry name" value="HETEROKARYON INCOMPATIBILITY DOMAIN-CONTAINING PROTEIN"/>
    <property type="match status" value="1"/>
</dbReference>
<dbReference type="Proteomes" id="UP000011715">
    <property type="component" value="Unassembled WGS sequence"/>
</dbReference>
<sequence>MSPYDGRLPEGSVRLLRLLPHQEENARIECQLIAFPLLDRGSSHPYEALSYVWGSEENKRPIYIGGKDELRVTANLHAALRHLRHSFVERILWVDAVCINQDDNGEKGQQVQFMSKIYAKASRVIVWLVDPPKANAPDKGDQAADGGQADSGGQALEALRAAAAAGKQRVRSPMDGRDQKAILALLGREWFQRIWVLQEVAAAKHILMKSSFTEIDGHAFCKGLSVLKPLRTRPDLQALIPPIVYLIKGAVFRRRHDRDDTSWPAKISLNIRPLGELVDMYHTRKATEPLDKVYALLGMSSDDPGIEANYESSWKDLFRDLVNFSLSNPVSVSTWDAKDVPMMEANGHVFADVSSARGDTTRDGREHVGIFGKTAPSHSDAEGEQSCHPAMQAAPRTTKKAGAVEVAVIEAKGRILGEVFSAGEDVEITWRTAAGHSHATEDPHSRFAFPASAKAVEKGDIVFLLEGASRSATIIRPCDGFWAIIRTSGPTTDRLPKWSHSITTFPTDLLLVWDWDETRSKSQYGEGYGHFISSRGVLNKCPRWGCRCQGHLDNAARLWKFGTLLNSLGLYEKAVGCLIKAMKAYRTGAELRIQDSPGHGPWEEADKRVLGMMDDLLIDDKGAVEAKDRSNLAPLSRTAEKGHEHEAVIQLLLAAEKAGIGERGAVAQLLLTTGKADVNAKNNEGQTPLLWAADNGHAAIVQLLLTIGKADVEAENGWRETPLLRAAVNGHTTVVQLLLATGKADVNARDGWGQTPLLRAAENGHAAVVQLLLATGKADVNAKNIWNRTPLSYAAANGHAAAVQLILATGKADVNAKDDAWDQTPLLMAAAKGHAAVVQLLLVSGKADNNAKDVVGRTPLKWATLNGHPAVVELLSANKGASVDAENSNG</sequence>
<dbReference type="EMBL" id="GL876966">
    <property type="protein sequence ID" value="KLU82782.1"/>
    <property type="molecule type" value="Genomic_DNA"/>
</dbReference>
<dbReference type="Pfam" id="PF12796">
    <property type="entry name" value="Ank_2"/>
    <property type="match status" value="2"/>
</dbReference>
<dbReference type="InterPro" id="IPR036770">
    <property type="entry name" value="Ankyrin_rpt-contain_sf"/>
</dbReference>
<evidence type="ECO:0000313" key="4">
    <source>
        <dbReference type="EnsemblFungi" id="MAPG_01850T0"/>
    </source>
</evidence>
<dbReference type="InterPro" id="IPR010730">
    <property type="entry name" value="HET"/>
</dbReference>
<feature type="repeat" description="ANK" evidence="1">
    <location>
        <begin position="684"/>
        <end position="708"/>
    </location>
</feature>
<evidence type="ECO:0000313" key="5">
    <source>
        <dbReference type="Proteomes" id="UP000011715"/>
    </source>
</evidence>
<name>A0A0C4DPS8_MAGP6</name>
<reference evidence="3" key="3">
    <citation type="submission" date="2011-03" db="EMBL/GenBank/DDBJ databases">
        <title>Annotation of Magnaporthe poae ATCC 64411.</title>
        <authorList>
            <person name="Ma L.-J."/>
            <person name="Dead R."/>
            <person name="Young S.K."/>
            <person name="Zeng Q."/>
            <person name="Gargeya S."/>
            <person name="Fitzgerald M."/>
            <person name="Haas B."/>
            <person name="Abouelleil A."/>
            <person name="Alvarado L."/>
            <person name="Arachchi H.M."/>
            <person name="Berlin A."/>
            <person name="Brown A."/>
            <person name="Chapman S.B."/>
            <person name="Chen Z."/>
            <person name="Dunbar C."/>
            <person name="Freedman E."/>
            <person name="Gearin G."/>
            <person name="Gellesch M."/>
            <person name="Goldberg J."/>
            <person name="Griggs A."/>
            <person name="Gujja S."/>
            <person name="Heiman D."/>
            <person name="Howarth C."/>
            <person name="Larson L."/>
            <person name="Lui A."/>
            <person name="MacDonald P.J.P."/>
            <person name="Mehta T."/>
            <person name="Montmayeur A."/>
            <person name="Murphy C."/>
            <person name="Neiman D."/>
            <person name="Pearson M."/>
            <person name="Priest M."/>
            <person name="Roberts A."/>
            <person name="Saif S."/>
            <person name="Shea T."/>
            <person name="Shenoy N."/>
            <person name="Sisk P."/>
            <person name="Stolte C."/>
            <person name="Sykes S."/>
            <person name="Yandava C."/>
            <person name="Wortman J."/>
            <person name="Nusbaum C."/>
            <person name="Birren B."/>
        </authorList>
    </citation>
    <scope>NUCLEOTIDE SEQUENCE</scope>
    <source>
        <strain evidence="3">ATCC 64411</strain>
    </source>
</reference>
<dbReference type="STRING" id="644358.A0A0C4DPS8"/>
<dbReference type="PROSITE" id="PS50088">
    <property type="entry name" value="ANK_REPEAT"/>
    <property type="match status" value="3"/>
</dbReference>
<evidence type="ECO:0000259" key="2">
    <source>
        <dbReference type="Pfam" id="PF06985"/>
    </source>
</evidence>
<keyword evidence="5" id="KW-1185">Reference proteome</keyword>
<keyword evidence="1" id="KW-0040">ANK repeat</keyword>
<dbReference type="OMA" id="DLEAKNW"/>
<feature type="domain" description="Heterokaryon incompatibility" evidence="2">
    <location>
        <begin position="46"/>
        <end position="199"/>
    </location>
</feature>
<accession>A0A0C4DPS8</accession>
<feature type="repeat" description="ANK" evidence="1">
    <location>
        <begin position="786"/>
        <end position="819"/>
    </location>
</feature>
<dbReference type="SUPFAM" id="SSF48403">
    <property type="entry name" value="Ankyrin repeat"/>
    <property type="match status" value="1"/>
</dbReference>
<dbReference type="OrthoDB" id="194358at2759"/>
<dbReference type="PROSITE" id="PS50297">
    <property type="entry name" value="ANK_REP_REGION"/>
    <property type="match status" value="2"/>
</dbReference>
<dbReference type="EnsemblFungi" id="MAPG_01850T0">
    <property type="protein sequence ID" value="MAPG_01850T0"/>
    <property type="gene ID" value="MAPG_01850"/>
</dbReference>
<protein>
    <recommendedName>
        <fullName evidence="2">Heterokaryon incompatibility domain-containing protein</fullName>
    </recommendedName>
</protein>
<dbReference type="AlphaFoldDB" id="A0A0C4DPS8"/>
<organism evidence="4 5">
    <name type="scientific">Magnaporthiopsis poae (strain ATCC 64411 / 73-15)</name>
    <name type="common">Kentucky bluegrass fungus</name>
    <name type="synonym">Magnaporthe poae</name>
    <dbReference type="NCBI Taxonomy" id="644358"/>
    <lineage>
        <taxon>Eukaryota</taxon>
        <taxon>Fungi</taxon>
        <taxon>Dikarya</taxon>
        <taxon>Ascomycota</taxon>
        <taxon>Pezizomycotina</taxon>
        <taxon>Sordariomycetes</taxon>
        <taxon>Sordariomycetidae</taxon>
        <taxon>Magnaporthales</taxon>
        <taxon>Magnaporthaceae</taxon>
        <taxon>Magnaporthiopsis</taxon>
    </lineage>
</organism>
<dbReference type="Pfam" id="PF00023">
    <property type="entry name" value="Ank"/>
    <property type="match status" value="1"/>
</dbReference>
<dbReference type="InterPro" id="IPR002110">
    <property type="entry name" value="Ankyrin_rpt"/>
</dbReference>
<reference evidence="4" key="5">
    <citation type="submission" date="2015-06" db="UniProtKB">
        <authorList>
            <consortium name="EnsemblFungi"/>
        </authorList>
    </citation>
    <scope>IDENTIFICATION</scope>
    <source>
        <strain evidence="4">ATCC 64411</strain>
    </source>
</reference>
<reference evidence="4" key="4">
    <citation type="journal article" date="2015" name="G3 (Bethesda)">
        <title>Genome sequences of three phytopathogenic species of the Magnaporthaceae family of fungi.</title>
        <authorList>
            <person name="Okagaki L.H."/>
            <person name="Nunes C.C."/>
            <person name="Sailsbery J."/>
            <person name="Clay B."/>
            <person name="Brown D."/>
            <person name="John T."/>
            <person name="Oh Y."/>
            <person name="Young N."/>
            <person name="Fitzgerald M."/>
            <person name="Haas B.J."/>
            <person name="Zeng Q."/>
            <person name="Young S."/>
            <person name="Adiconis X."/>
            <person name="Fan L."/>
            <person name="Levin J.Z."/>
            <person name="Mitchell T.K."/>
            <person name="Okubara P.A."/>
            <person name="Farman M.L."/>
            <person name="Kohn L.M."/>
            <person name="Birren B."/>
            <person name="Ma L.-J."/>
            <person name="Dean R.A."/>
        </authorList>
    </citation>
    <scope>NUCLEOTIDE SEQUENCE</scope>
    <source>
        <strain evidence="4">ATCC 64411 / 73-15</strain>
    </source>
</reference>
<feature type="repeat" description="ANK" evidence="1">
    <location>
        <begin position="752"/>
        <end position="776"/>
    </location>
</feature>
<dbReference type="EMBL" id="ADBL01000457">
    <property type="status" value="NOT_ANNOTATED_CDS"/>
    <property type="molecule type" value="Genomic_DNA"/>
</dbReference>
<dbReference type="VEuPathDB" id="FungiDB:MAPG_01850"/>
<dbReference type="PANTHER" id="PTHR24148">
    <property type="entry name" value="ANKYRIN REPEAT DOMAIN-CONTAINING PROTEIN 39 HOMOLOG-RELATED"/>
    <property type="match status" value="1"/>
</dbReference>
<reference evidence="3" key="1">
    <citation type="submission" date="2010-05" db="EMBL/GenBank/DDBJ databases">
        <title>The Genome Sequence of Magnaporthe poae strain ATCC 64411.</title>
        <authorList>
            <consortium name="The Broad Institute Genome Sequencing Platform"/>
            <consortium name="Broad Institute Genome Sequencing Center for Infectious Disease"/>
            <person name="Ma L.-J."/>
            <person name="Dead R."/>
            <person name="Young S."/>
            <person name="Zeng Q."/>
            <person name="Koehrsen M."/>
            <person name="Alvarado L."/>
            <person name="Berlin A."/>
            <person name="Chapman S.B."/>
            <person name="Chen Z."/>
            <person name="Freedman E."/>
            <person name="Gellesch M."/>
            <person name="Goldberg J."/>
            <person name="Griggs A."/>
            <person name="Gujja S."/>
            <person name="Heilman E.R."/>
            <person name="Heiman D."/>
            <person name="Hepburn T."/>
            <person name="Howarth C."/>
            <person name="Jen D."/>
            <person name="Larson L."/>
            <person name="Mehta T."/>
            <person name="Neiman D."/>
            <person name="Pearson M."/>
            <person name="Roberts A."/>
            <person name="Saif S."/>
            <person name="Shea T."/>
            <person name="Shenoy N."/>
            <person name="Sisk P."/>
            <person name="Stolte C."/>
            <person name="Sykes S."/>
            <person name="Walk T."/>
            <person name="White J."/>
            <person name="Yandava C."/>
            <person name="Haas B."/>
            <person name="Nusbaum C."/>
            <person name="Birren B."/>
        </authorList>
    </citation>
    <scope>NUCLEOTIDE SEQUENCE</scope>
    <source>
        <strain evidence="3">ATCC 64411</strain>
    </source>
</reference>
<evidence type="ECO:0000313" key="3">
    <source>
        <dbReference type="EMBL" id="KLU82782.1"/>
    </source>
</evidence>
<reference evidence="5" key="2">
    <citation type="submission" date="2010-05" db="EMBL/GenBank/DDBJ databases">
        <title>The genome sequence of Magnaporthe poae strain ATCC 64411.</title>
        <authorList>
            <person name="Ma L.-J."/>
            <person name="Dead R."/>
            <person name="Young S."/>
            <person name="Zeng Q."/>
            <person name="Koehrsen M."/>
            <person name="Alvarado L."/>
            <person name="Berlin A."/>
            <person name="Chapman S.B."/>
            <person name="Chen Z."/>
            <person name="Freedman E."/>
            <person name="Gellesch M."/>
            <person name="Goldberg J."/>
            <person name="Griggs A."/>
            <person name="Gujja S."/>
            <person name="Heilman E.R."/>
            <person name="Heiman D."/>
            <person name="Hepburn T."/>
            <person name="Howarth C."/>
            <person name="Jen D."/>
            <person name="Larson L."/>
            <person name="Mehta T."/>
            <person name="Neiman D."/>
            <person name="Pearson M."/>
            <person name="Roberts A."/>
            <person name="Saif S."/>
            <person name="Shea T."/>
            <person name="Shenoy N."/>
            <person name="Sisk P."/>
            <person name="Stolte C."/>
            <person name="Sykes S."/>
            <person name="Walk T."/>
            <person name="White J."/>
            <person name="Yandava C."/>
            <person name="Haas B."/>
            <person name="Nusbaum C."/>
            <person name="Birren B."/>
        </authorList>
    </citation>
    <scope>NUCLEOTIDE SEQUENCE [LARGE SCALE GENOMIC DNA]</scope>
    <source>
        <strain evidence="5">ATCC 64411 / 73-15</strain>
    </source>
</reference>
<evidence type="ECO:0000256" key="1">
    <source>
        <dbReference type="PROSITE-ProRule" id="PRU00023"/>
    </source>
</evidence>
<dbReference type="SMART" id="SM00248">
    <property type="entry name" value="ANK"/>
    <property type="match status" value="6"/>
</dbReference>
<proteinExistence type="predicted"/>
<dbReference type="InterPro" id="IPR052895">
    <property type="entry name" value="HetReg/Transcr_Mod"/>
</dbReference>